<name>A0A4Z2FNZ7_9TELE</name>
<protein>
    <recommendedName>
        <fullName evidence="4">Secreted protein</fullName>
    </recommendedName>
</protein>
<dbReference type="AlphaFoldDB" id="A0A4Z2FNZ7"/>
<evidence type="ECO:0008006" key="4">
    <source>
        <dbReference type="Google" id="ProtNLM"/>
    </source>
</evidence>
<evidence type="ECO:0000256" key="1">
    <source>
        <dbReference type="SAM" id="SignalP"/>
    </source>
</evidence>
<evidence type="ECO:0000313" key="3">
    <source>
        <dbReference type="Proteomes" id="UP000314294"/>
    </source>
</evidence>
<keyword evidence="3" id="KW-1185">Reference proteome</keyword>
<comment type="caution">
    <text evidence="2">The sequence shown here is derived from an EMBL/GenBank/DDBJ whole genome shotgun (WGS) entry which is preliminary data.</text>
</comment>
<proteinExistence type="predicted"/>
<dbReference type="Proteomes" id="UP000314294">
    <property type="component" value="Unassembled WGS sequence"/>
</dbReference>
<accession>A0A4Z2FNZ7</accession>
<reference evidence="2 3" key="1">
    <citation type="submission" date="2019-03" db="EMBL/GenBank/DDBJ databases">
        <title>First draft genome of Liparis tanakae, snailfish: a comprehensive survey of snailfish specific genes.</title>
        <authorList>
            <person name="Kim W."/>
            <person name="Song I."/>
            <person name="Jeong J.-H."/>
            <person name="Kim D."/>
            <person name="Kim S."/>
            <person name="Ryu S."/>
            <person name="Song J.Y."/>
            <person name="Lee S.K."/>
        </authorList>
    </citation>
    <scope>NUCLEOTIDE SEQUENCE [LARGE SCALE GENOMIC DNA]</scope>
    <source>
        <tissue evidence="2">Muscle</tissue>
    </source>
</reference>
<feature type="signal peptide" evidence="1">
    <location>
        <begin position="1"/>
        <end position="17"/>
    </location>
</feature>
<sequence length="113" mass="12376">MIIWRISLLASPRTASSAWMCSSLWRDLSVTVCQFMALELGMLHTSRGLLGQKEALRRQPCQTMCECVYLMSGYLDTSVVTSRNSSVGSVSLKTSAMAAMAPQSRSVSSPYSE</sequence>
<evidence type="ECO:0000313" key="2">
    <source>
        <dbReference type="EMBL" id="TNN42625.1"/>
    </source>
</evidence>
<keyword evidence="1" id="KW-0732">Signal</keyword>
<feature type="chain" id="PRO_5021401191" description="Secreted protein" evidence="1">
    <location>
        <begin position="18"/>
        <end position="113"/>
    </location>
</feature>
<organism evidence="2 3">
    <name type="scientific">Liparis tanakae</name>
    <name type="common">Tanaka's snailfish</name>
    <dbReference type="NCBI Taxonomy" id="230148"/>
    <lineage>
        <taxon>Eukaryota</taxon>
        <taxon>Metazoa</taxon>
        <taxon>Chordata</taxon>
        <taxon>Craniata</taxon>
        <taxon>Vertebrata</taxon>
        <taxon>Euteleostomi</taxon>
        <taxon>Actinopterygii</taxon>
        <taxon>Neopterygii</taxon>
        <taxon>Teleostei</taxon>
        <taxon>Neoteleostei</taxon>
        <taxon>Acanthomorphata</taxon>
        <taxon>Eupercaria</taxon>
        <taxon>Perciformes</taxon>
        <taxon>Cottioidei</taxon>
        <taxon>Cottales</taxon>
        <taxon>Liparidae</taxon>
        <taxon>Liparis</taxon>
    </lineage>
</organism>
<dbReference type="EMBL" id="SRLO01001023">
    <property type="protein sequence ID" value="TNN42625.1"/>
    <property type="molecule type" value="Genomic_DNA"/>
</dbReference>
<gene>
    <name evidence="2" type="ORF">EYF80_047180</name>
</gene>